<dbReference type="Pfam" id="PF06155">
    <property type="entry name" value="GBBH-like_N"/>
    <property type="match status" value="1"/>
</dbReference>
<comment type="caution">
    <text evidence="5">The sequence shown here is derived from an EMBL/GenBank/DDBJ whole genome shotgun (WGS) entry which is preliminary data.</text>
</comment>
<sequence length="101" mass="11477">MTVMPWPTELRFRKGAQQLHISFEDEAEFTIPYQRLREESPSAEVQGHGAGPKPPQPPVPSDIFVTRAEPVGRYAVRIYFSDGHSSGLYTWKYLRQLGETG</sequence>
<evidence type="ECO:0000256" key="3">
    <source>
        <dbReference type="SAM" id="MobiDB-lite"/>
    </source>
</evidence>
<protein>
    <recommendedName>
        <fullName evidence="4">Gamma-butyrobetaine hydroxylase-like N-terminal domain-containing protein</fullName>
    </recommendedName>
</protein>
<evidence type="ECO:0000313" key="6">
    <source>
        <dbReference type="Proteomes" id="UP000628854"/>
    </source>
</evidence>
<evidence type="ECO:0000256" key="1">
    <source>
        <dbReference type="ARBA" id="ARBA00022723"/>
    </source>
</evidence>
<dbReference type="Gene3D" id="3.30.2020.30">
    <property type="match status" value="1"/>
</dbReference>
<accession>A0ABQ1JKX7</accession>
<dbReference type="EMBL" id="BMKF01000002">
    <property type="protein sequence ID" value="GGB71555.1"/>
    <property type="molecule type" value="Genomic_DNA"/>
</dbReference>
<gene>
    <name evidence="5" type="ORF">GCM10011503_20280</name>
</gene>
<evidence type="ECO:0000259" key="4">
    <source>
        <dbReference type="Pfam" id="PF06155"/>
    </source>
</evidence>
<dbReference type="PANTHER" id="PTHR35303">
    <property type="entry name" value="OS02G0197800 PROTEIN"/>
    <property type="match status" value="1"/>
</dbReference>
<dbReference type="InterPro" id="IPR038492">
    <property type="entry name" value="GBBH-like_N_sf"/>
</dbReference>
<feature type="region of interest" description="Disordered" evidence="3">
    <location>
        <begin position="35"/>
        <end position="61"/>
    </location>
</feature>
<dbReference type="Proteomes" id="UP000628854">
    <property type="component" value="Unassembled WGS sequence"/>
</dbReference>
<feature type="domain" description="Gamma-butyrobetaine hydroxylase-like N-terminal" evidence="4">
    <location>
        <begin position="11"/>
        <end position="95"/>
    </location>
</feature>
<keyword evidence="6" id="KW-1185">Reference proteome</keyword>
<evidence type="ECO:0000313" key="5">
    <source>
        <dbReference type="EMBL" id="GGB71555.1"/>
    </source>
</evidence>
<dbReference type="RefSeq" id="WP_084392301.1">
    <property type="nucleotide sequence ID" value="NZ_BMKF01000002.1"/>
</dbReference>
<proteinExistence type="predicted"/>
<dbReference type="PANTHER" id="PTHR35303:SF5">
    <property type="entry name" value="OS02G0197800 PROTEIN"/>
    <property type="match status" value="1"/>
</dbReference>
<name>A0ABQ1JKX7_9PROT</name>
<evidence type="ECO:0000256" key="2">
    <source>
        <dbReference type="ARBA" id="ARBA00023004"/>
    </source>
</evidence>
<reference evidence="6" key="1">
    <citation type="journal article" date="2019" name="Int. J. Syst. Evol. Microbiol.">
        <title>The Global Catalogue of Microorganisms (GCM) 10K type strain sequencing project: providing services to taxonomists for standard genome sequencing and annotation.</title>
        <authorList>
            <consortium name="The Broad Institute Genomics Platform"/>
            <consortium name="The Broad Institute Genome Sequencing Center for Infectious Disease"/>
            <person name="Wu L."/>
            <person name="Ma J."/>
        </authorList>
    </citation>
    <scope>NUCLEOTIDE SEQUENCE [LARGE SCALE GENOMIC DNA]</scope>
    <source>
        <strain evidence="6">CGMCC 1.15928</strain>
    </source>
</reference>
<organism evidence="5 6">
    <name type="scientific">Henriciella pelagia</name>
    <dbReference type="NCBI Taxonomy" id="1977912"/>
    <lineage>
        <taxon>Bacteria</taxon>
        <taxon>Pseudomonadati</taxon>
        <taxon>Pseudomonadota</taxon>
        <taxon>Alphaproteobacteria</taxon>
        <taxon>Hyphomonadales</taxon>
        <taxon>Hyphomonadaceae</taxon>
        <taxon>Henriciella</taxon>
    </lineage>
</organism>
<dbReference type="InterPro" id="IPR010376">
    <property type="entry name" value="GBBH-like_N"/>
</dbReference>
<keyword evidence="2" id="KW-0408">Iron</keyword>
<keyword evidence="1" id="KW-0479">Metal-binding</keyword>